<dbReference type="InterPro" id="IPR057793">
    <property type="entry name" value="YnfU-like"/>
</dbReference>
<dbReference type="EMBL" id="CP055538">
    <property type="protein sequence ID" value="QLO14045.1"/>
    <property type="molecule type" value="Genomic_DNA"/>
</dbReference>
<dbReference type="EMBL" id="JABXRI010000001">
    <property type="protein sequence ID" value="MBA8063591.1"/>
    <property type="molecule type" value="Genomic_DNA"/>
</dbReference>
<gene>
    <name evidence="1" type="ORF">HV077_14525</name>
    <name evidence="3" type="ORF">HV164_11385</name>
    <name evidence="2" type="ORF">HV183_11700</name>
</gene>
<name>A0A7D6V8Y3_CITFR</name>
<dbReference type="Proteomes" id="UP000512043">
    <property type="component" value="Chromosome"/>
</dbReference>
<sequence length="56" mass="6367">MSERKNVKSRRNFLIKCPCPNCTAHSEHSFSRVQKGAMLICPQCNKLFQADTKLVA</sequence>
<dbReference type="AlphaFoldDB" id="A0A7D6V8Y3"/>
<reference evidence="2" key="2">
    <citation type="journal article" date="2021" name="Microb. Genom.">
        <title>A genomic epidemiological study shows that prevalence of antimicrobial resistance in Enterobacterales is associated with the livestock host, as well as antimicrobial usage.</title>
        <authorList>
            <person name="AbuOun M."/>
            <person name="Jones H."/>
            <person name="Stubberfield E."/>
            <person name="Gilson D."/>
            <person name="Shaw L.P."/>
            <person name="Hubbard A.T.M."/>
            <person name="Chau K.K."/>
            <person name="Sebra R."/>
            <person name="Peto T.E.A."/>
            <person name="Crook D.W."/>
            <person name="Read D.S."/>
            <person name="Gweon H.S."/>
            <person name="Walker A.S."/>
            <person name="Stoesser N."/>
            <person name="Smith R.P."/>
            <person name="Anjum M.F."/>
            <person name="On Behalf Of The Rehab Consortium."/>
        </authorList>
    </citation>
    <scope>NUCLEOTIDE SEQUENCE</scope>
    <source>
        <strain evidence="3">RHBSTW-00334</strain>
        <strain evidence="2">RHBSTW-00398</strain>
    </source>
</reference>
<evidence type="ECO:0000313" key="4">
    <source>
        <dbReference type="Proteomes" id="UP000510650"/>
    </source>
</evidence>
<dbReference type="EMBL" id="CP056597">
    <property type="protein sequence ID" value="QLY37087.1"/>
    <property type="molecule type" value="Genomic_DNA"/>
</dbReference>
<dbReference type="Proteomes" id="UP000510650">
    <property type="component" value="Chromosome"/>
</dbReference>
<dbReference type="Pfam" id="PF23499">
    <property type="entry name" value="YnfU"/>
    <property type="match status" value="1"/>
</dbReference>
<evidence type="ECO:0000313" key="3">
    <source>
        <dbReference type="EMBL" id="QLY37087.1"/>
    </source>
</evidence>
<protein>
    <submittedName>
        <fullName evidence="1">Uncharacterized protein</fullName>
    </submittedName>
</protein>
<reference evidence="4 5" key="1">
    <citation type="submission" date="2020-06" db="EMBL/GenBank/DDBJ databases">
        <title>REHAB project genomes.</title>
        <authorList>
            <person name="Shaw L.P."/>
        </authorList>
    </citation>
    <scope>NUCLEOTIDE SEQUENCE [LARGE SCALE GENOMIC DNA]</scope>
    <source>
        <strain evidence="1 6">RHBSTW-00116</strain>
        <strain evidence="5">RHBSTW-00334</strain>
        <strain evidence="4">RHBSTW-00398</strain>
    </source>
</reference>
<proteinExistence type="predicted"/>
<organism evidence="1 6">
    <name type="scientific">Citrobacter freundii</name>
    <dbReference type="NCBI Taxonomy" id="546"/>
    <lineage>
        <taxon>Bacteria</taxon>
        <taxon>Pseudomonadati</taxon>
        <taxon>Pseudomonadota</taxon>
        <taxon>Gammaproteobacteria</taxon>
        <taxon>Enterobacterales</taxon>
        <taxon>Enterobacteriaceae</taxon>
        <taxon>Citrobacter</taxon>
        <taxon>Citrobacter freundii complex</taxon>
    </lineage>
</organism>
<dbReference type="NCBIfam" id="NF038384">
    <property type="entry name" value="zinc_YnfU_fam"/>
    <property type="match status" value="1"/>
</dbReference>
<evidence type="ECO:0000313" key="5">
    <source>
        <dbReference type="Proteomes" id="UP000512043"/>
    </source>
</evidence>
<evidence type="ECO:0000313" key="6">
    <source>
        <dbReference type="Proteomes" id="UP000591803"/>
    </source>
</evidence>
<dbReference type="RefSeq" id="WP_164496619.1">
    <property type="nucleotide sequence ID" value="NZ_CP038856.1"/>
</dbReference>
<evidence type="ECO:0000313" key="2">
    <source>
        <dbReference type="EMBL" id="QLO14045.1"/>
    </source>
</evidence>
<dbReference type="Proteomes" id="UP000591803">
    <property type="component" value="Unassembled WGS sequence"/>
</dbReference>
<evidence type="ECO:0000313" key="1">
    <source>
        <dbReference type="EMBL" id="MBA8063591.1"/>
    </source>
</evidence>
<accession>A0A7D6V8Y3</accession>